<evidence type="ECO:0000256" key="1">
    <source>
        <dbReference type="ARBA" id="ARBA00004123"/>
    </source>
</evidence>
<evidence type="ECO:0000313" key="4">
    <source>
        <dbReference type="EMBL" id="OAL25872.1"/>
    </source>
</evidence>
<dbReference type="InterPro" id="IPR021858">
    <property type="entry name" value="Fun_TF"/>
</dbReference>
<dbReference type="Proteomes" id="UP000185904">
    <property type="component" value="Unassembled WGS sequence"/>
</dbReference>
<organism evidence="4 5">
    <name type="scientific">Fonsecaea nubica</name>
    <dbReference type="NCBI Taxonomy" id="856822"/>
    <lineage>
        <taxon>Eukaryota</taxon>
        <taxon>Fungi</taxon>
        <taxon>Dikarya</taxon>
        <taxon>Ascomycota</taxon>
        <taxon>Pezizomycotina</taxon>
        <taxon>Eurotiomycetes</taxon>
        <taxon>Chaetothyriomycetidae</taxon>
        <taxon>Chaetothyriales</taxon>
        <taxon>Herpotrichiellaceae</taxon>
        <taxon>Fonsecaea</taxon>
    </lineage>
</organism>
<dbReference type="AlphaFoldDB" id="A0A178CA55"/>
<dbReference type="EMBL" id="LVCJ01000108">
    <property type="protein sequence ID" value="OAL25872.1"/>
    <property type="molecule type" value="Genomic_DNA"/>
</dbReference>
<dbReference type="GO" id="GO:0045944">
    <property type="term" value="P:positive regulation of transcription by RNA polymerase II"/>
    <property type="evidence" value="ECO:0007669"/>
    <property type="project" value="TreeGrafter"/>
</dbReference>
<feature type="compositionally biased region" description="Basic and acidic residues" evidence="3">
    <location>
        <begin position="34"/>
        <end position="64"/>
    </location>
</feature>
<dbReference type="GeneID" id="34593723"/>
<comment type="subcellular location">
    <subcellularLocation>
        <location evidence="1">Nucleus</location>
    </subcellularLocation>
</comment>
<evidence type="ECO:0000313" key="5">
    <source>
        <dbReference type="Proteomes" id="UP000185904"/>
    </source>
</evidence>
<evidence type="ECO:0000256" key="3">
    <source>
        <dbReference type="SAM" id="MobiDB-lite"/>
    </source>
</evidence>
<keyword evidence="2" id="KW-0539">Nucleus</keyword>
<dbReference type="PANTHER" id="PTHR37534:SF49">
    <property type="entry name" value="LYSINE BIOSYNTHESIS REGULATORY PROTEIN LYS14"/>
    <property type="match status" value="1"/>
</dbReference>
<dbReference type="GO" id="GO:0000976">
    <property type="term" value="F:transcription cis-regulatory region binding"/>
    <property type="evidence" value="ECO:0007669"/>
    <property type="project" value="TreeGrafter"/>
</dbReference>
<comment type="caution">
    <text evidence="4">The sequence shown here is derived from an EMBL/GenBank/DDBJ whole genome shotgun (WGS) entry which is preliminary data.</text>
</comment>
<gene>
    <name evidence="4" type="ORF">AYO20_10334</name>
</gene>
<name>A0A178CA55_9EURO</name>
<sequence length="479" mass="53808">MPTLCSLDPFTPGKRRPKCCAQYVSEAETLAQAREGRVHARRDSSASFDERLLATNEGRGKPEPIDSPSADMELQMQDGRGCRPREPRLSFLSAVQTRHLDLLPMPNDQKELIHHWSTYLSVKLAIIDGPDNVCRSSMCSRALTGLLSSSKESSADITIFHAICAGAAFNLFELTQGSVKAHEILALKHERLALMHLRYNLGRHEELKNQSLGLAIMACIVVDAIAGTTGRWRAHLAGGMSYLRYLAAHGCDTEDEFIRDMLYMAILCQLDVQEGGWDLLGKQSRGIGPDPSYGACSSFFSNLARMNQFSTAKHRPPTDQELDAFELQLHLSCPSPQSPSLKIKPNHRATVIHHVAKAFHYASIVYFQRSIRRRALDASSDLVESGVHELETIESLTRDTAGCMTMWPALVLAAEASTFDLQLRMTQWFQTKHKLGFRNVRILREVVEEVWTRRARSCVPREVSWQAVMAEQKYDVFRL</sequence>
<protein>
    <submittedName>
        <fullName evidence="4">Uncharacterized protein</fullName>
    </submittedName>
</protein>
<proteinExistence type="predicted"/>
<dbReference type="Pfam" id="PF11951">
    <property type="entry name" value="Fungal_trans_2"/>
    <property type="match status" value="1"/>
</dbReference>
<feature type="region of interest" description="Disordered" evidence="3">
    <location>
        <begin position="34"/>
        <end position="83"/>
    </location>
</feature>
<dbReference type="PANTHER" id="PTHR37534">
    <property type="entry name" value="TRANSCRIPTIONAL ACTIVATOR PROTEIN UGA3"/>
    <property type="match status" value="1"/>
</dbReference>
<dbReference type="RefSeq" id="XP_022495470.1">
    <property type="nucleotide sequence ID" value="XM_022648592.1"/>
</dbReference>
<evidence type="ECO:0000256" key="2">
    <source>
        <dbReference type="ARBA" id="ARBA00023242"/>
    </source>
</evidence>
<dbReference type="GO" id="GO:0005634">
    <property type="term" value="C:nucleus"/>
    <property type="evidence" value="ECO:0007669"/>
    <property type="project" value="UniProtKB-SubCell"/>
</dbReference>
<accession>A0A178CA55</accession>
<dbReference type="OrthoDB" id="3477330at2759"/>
<keyword evidence="5" id="KW-1185">Reference proteome</keyword>
<reference evidence="4 5" key="1">
    <citation type="submission" date="2016-03" db="EMBL/GenBank/DDBJ databases">
        <title>The draft genome sequence of Fonsecaea nubica causative agent of cutaneous subcutaneous infection in human host.</title>
        <authorList>
            <person name="Costa F."/>
            <person name="Sybren D.H."/>
            <person name="Raittz R.T."/>
            <person name="Weiss V.A."/>
            <person name="Leao A.C."/>
            <person name="Gomes R."/>
            <person name="De Souza E.M."/>
            <person name="Pedrosa F.O."/>
            <person name="Steffens M.B."/>
            <person name="Bombassaro A."/>
            <person name="Tadra-Sfeir M.Z."/>
            <person name="Moreno L.F."/>
            <person name="Najafzadeh M.J."/>
            <person name="Felipe M.S."/>
            <person name="Teixeira M."/>
            <person name="Sun J."/>
            <person name="Xi L."/>
            <person name="Castro M.A."/>
            <person name="Vicente V.A."/>
        </authorList>
    </citation>
    <scope>NUCLEOTIDE SEQUENCE [LARGE SCALE GENOMIC DNA]</scope>
    <source>
        <strain evidence="4 5">CBS 269.64</strain>
    </source>
</reference>
<dbReference type="GO" id="GO:0003700">
    <property type="term" value="F:DNA-binding transcription factor activity"/>
    <property type="evidence" value="ECO:0007669"/>
    <property type="project" value="TreeGrafter"/>
</dbReference>